<keyword evidence="1" id="KW-0812">Transmembrane</keyword>
<dbReference type="RefSeq" id="WP_072824448.1">
    <property type="nucleotide sequence ID" value="NZ_LT670849.1"/>
</dbReference>
<feature type="transmembrane region" description="Helical" evidence="1">
    <location>
        <begin position="73"/>
        <end position="90"/>
    </location>
</feature>
<gene>
    <name evidence="2" type="ORF">SAMN05444170_6622</name>
</gene>
<organism evidence="2 3">
    <name type="scientific">Bradyrhizobium erythrophlei</name>
    <dbReference type="NCBI Taxonomy" id="1437360"/>
    <lineage>
        <taxon>Bacteria</taxon>
        <taxon>Pseudomonadati</taxon>
        <taxon>Pseudomonadota</taxon>
        <taxon>Alphaproteobacteria</taxon>
        <taxon>Hyphomicrobiales</taxon>
        <taxon>Nitrobacteraceae</taxon>
        <taxon>Bradyrhizobium</taxon>
    </lineage>
</organism>
<evidence type="ECO:0000313" key="3">
    <source>
        <dbReference type="Proteomes" id="UP000184096"/>
    </source>
</evidence>
<evidence type="ECO:0000313" key="2">
    <source>
        <dbReference type="EMBL" id="SHN86274.1"/>
    </source>
</evidence>
<reference evidence="3" key="1">
    <citation type="submission" date="2016-11" db="EMBL/GenBank/DDBJ databases">
        <authorList>
            <person name="Varghese N."/>
            <person name="Submissions S."/>
        </authorList>
    </citation>
    <scope>NUCLEOTIDE SEQUENCE [LARGE SCALE GENOMIC DNA]</scope>
    <source>
        <strain evidence="3">GAS401</strain>
    </source>
</reference>
<name>A0A1M7UTK9_9BRAD</name>
<keyword evidence="1" id="KW-1133">Transmembrane helix</keyword>
<feature type="transmembrane region" description="Helical" evidence="1">
    <location>
        <begin position="44"/>
        <end position="61"/>
    </location>
</feature>
<dbReference type="OrthoDB" id="9815686at2"/>
<feature type="transmembrane region" description="Helical" evidence="1">
    <location>
        <begin position="102"/>
        <end position="120"/>
    </location>
</feature>
<dbReference type="EMBL" id="LT670849">
    <property type="protein sequence ID" value="SHN86274.1"/>
    <property type="molecule type" value="Genomic_DNA"/>
</dbReference>
<proteinExistence type="predicted"/>
<accession>A0A1M7UTK9</accession>
<keyword evidence="3" id="KW-1185">Reference proteome</keyword>
<dbReference type="InterPro" id="IPR018750">
    <property type="entry name" value="DUF2306_membrane"/>
</dbReference>
<dbReference type="Pfam" id="PF10067">
    <property type="entry name" value="DUF2306"/>
    <property type="match status" value="1"/>
</dbReference>
<dbReference type="Proteomes" id="UP000184096">
    <property type="component" value="Chromosome I"/>
</dbReference>
<protein>
    <submittedName>
        <fullName evidence="2">Uncharacterized membrane protein</fullName>
    </submittedName>
</protein>
<keyword evidence="1" id="KW-0472">Membrane</keyword>
<sequence length="132" mass="14394">MSLAPLLNAAPAIPVHAFAAMAAFVLGVVQFAAPKGTLPHRTIGWIWVILMLAVALSSFWIHQLKLWGPWSPIHLLSILVIVSVPLAVWKAHHHEVVDHRRIMILVFSGALVVAGLFTLLPGRIMHAVIFGP</sequence>
<evidence type="ECO:0000256" key="1">
    <source>
        <dbReference type="SAM" id="Phobius"/>
    </source>
</evidence>
<feature type="transmembrane region" description="Helical" evidence="1">
    <location>
        <begin position="12"/>
        <end position="32"/>
    </location>
</feature>
<dbReference type="AlphaFoldDB" id="A0A1M7UTK9"/>